<evidence type="ECO:0000313" key="5">
    <source>
        <dbReference type="EMBL" id="TWT55874.1"/>
    </source>
</evidence>
<dbReference type="SUPFAM" id="SSF46689">
    <property type="entry name" value="Homeodomain-like"/>
    <property type="match status" value="1"/>
</dbReference>
<feature type="DNA-binding region" description="H-T-H motif" evidence="2">
    <location>
        <begin position="42"/>
        <end position="61"/>
    </location>
</feature>
<dbReference type="EMBL" id="SJPK01000021">
    <property type="protein sequence ID" value="TWT55874.1"/>
    <property type="molecule type" value="Genomic_DNA"/>
</dbReference>
<evidence type="ECO:0000256" key="1">
    <source>
        <dbReference type="ARBA" id="ARBA00023125"/>
    </source>
</evidence>
<dbReference type="InterPro" id="IPR015292">
    <property type="entry name" value="Tscrpt_reg_YbiH_C"/>
</dbReference>
<dbReference type="Gene3D" id="1.10.10.60">
    <property type="entry name" value="Homeodomain-like"/>
    <property type="match status" value="1"/>
</dbReference>
<reference evidence="5 6" key="1">
    <citation type="submission" date="2019-02" db="EMBL/GenBank/DDBJ databases">
        <title>Deep-cultivation of Planctomycetes and their phenomic and genomic characterization uncovers novel biology.</title>
        <authorList>
            <person name="Wiegand S."/>
            <person name="Jogler M."/>
            <person name="Boedeker C."/>
            <person name="Pinto D."/>
            <person name="Vollmers J."/>
            <person name="Rivas-Marin E."/>
            <person name="Kohn T."/>
            <person name="Peeters S.H."/>
            <person name="Heuer A."/>
            <person name="Rast P."/>
            <person name="Oberbeckmann S."/>
            <person name="Bunk B."/>
            <person name="Jeske O."/>
            <person name="Meyerdierks A."/>
            <person name="Storesund J.E."/>
            <person name="Kallscheuer N."/>
            <person name="Luecker S."/>
            <person name="Lage O.M."/>
            <person name="Pohl T."/>
            <person name="Merkel B.J."/>
            <person name="Hornburger P."/>
            <person name="Mueller R.-W."/>
            <person name="Bruemmer F."/>
            <person name="Labrenz M."/>
            <person name="Spormann A.M."/>
            <person name="Op Den Camp H."/>
            <person name="Overmann J."/>
            <person name="Amann R."/>
            <person name="Jetten M.S.M."/>
            <person name="Mascher T."/>
            <person name="Medema M.H."/>
            <person name="Devos D.P."/>
            <person name="Kaster A.-K."/>
            <person name="Ovreas L."/>
            <person name="Rohde M."/>
            <person name="Galperin M.Y."/>
            <person name="Jogler C."/>
        </authorList>
    </citation>
    <scope>NUCLEOTIDE SEQUENCE [LARGE SCALE GENOMIC DNA]</scope>
    <source>
        <strain evidence="5 6">CA85</strain>
    </source>
</reference>
<protein>
    <submittedName>
        <fullName evidence="5">Putative HTH-type transcriptional regulator YttP</fullName>
    </submittedName>
</protein>
<dbReference type="AlphaFoldDB" id="A0A5C5WY28"/>
<dbReference type="InterPro" id="IPR009057">
    <property type="entry name" value="Homeodomain-like_sf"/>
</dbReference>
<dbReference type="InterPro" id="IPR001647">
    <property type="entry name" value="HTH_TetR"/>
</dbReference>
<dbReference type="PRINTS" id="PR00455">
    <property type="entry name" value="HTHTETR"/>
</dbReference>
<dbReference type="GO" id="GO:0000976">
    <property type="term" value="F:transcription cis-regulatory region binding"/>
    <property type="evidence" value="ECO:0007669"/>
    <property type="project" value="TreeGrafter"/>
</dbReference>
<keyword evidence="6" id="KW-1185">Reference proteome</keyword>
<keyword evidence="1 2" id="KW-0238">DNA-binding</keyword>
<evidence type="ECO:0000313" key="6">
    <source>
        <dbReference type="Proteomes" id="UP000318053"/>
    </source>
</evidence>
<name>A0A5C5WY28_9BACT</name>
<evidence type="ECO:0000259" key="4">
    <source>
        <dbReference type="PROSITE" id="PS50977"/>
    </source>
</evidence>
<dbReference type="PANTHER" id="PTHR30055">
    <property type="entry name" value="HTH-TYPE TRANSCRIPTIONAL REGULATOR RUTR"/>
    <property type="match status" value="1"/>
</dbReference>
<feature type="domain" description="HTH tetR-type" evidence="4">
    <location>
        <begin position="19"/>
        <end position="79"/>
    </location>
</feature>
<dbReference type="Pfam" id="PF09209">
    <property type="entry name" value="CecR_C"/>
    <property type="match status" value="1"/>
</dbReference>
<dbReference type="PANTHER" id="PTHR30055:SF226">
    <property type="entry name" value="HTH-TYPE TRANSCRIPTIONAL REGULATOR PKSA"/>
    <property type="match status" value="1"/>
</dbReference>
<accession>A0A5C5WY28</accession>
<evidence type="ECO:0000256" key="3">
    <source>
        <dbReference type="SAM" id="MobiDB-lite"/>
    </source>
</evidence>
<dbReference type="InterPro" id="IPR036271">
    <property type="entry name" value="Tet_transcr_reg_TetR-rel_C_sf"/>
</dbReference>
<comment type="caution">
    <text evidence="5">The sequence shown here is derived from an EMBL/GenBank/DDBJ whole genome shotgun (WGS) entry which is preliminary data.</text>
</comment>
<dbReference type="OrthoDB" id="9789566at2"/>
<organism evidence="5 6">
    <name type="scientific">Allorhodopirellula solitaria</name>
    <dbReference type="NCBI Taxonomy" id="2527987"/>
    <lineage>
        <taxon>Bacteria</taxon>
        <taxon>Pseudomonadati</taxon>
        <taxon>Planctomycetota</taxon>
        <taxon>Planctomycetia</taxon>
        <taxon>Pirellulales</taxon>
        <taxon>Pirellulaceae</taxon>
        <taxon>Allorhodopirellula</taxon>
    </lineage>
</organism>
<dbReference type="GO" id="GO:0003700">
    <property type="term" value="F:DNA-binding transcription factor activity"/>
    <property type="evidence" value="ECO:0007669"/>
    <property type="project" value="TreeGrafter"/>
</dbReference>
<gene>
    <name evidence="5" type="primary">yttP</name>
    <name evidence="5" type="ORF">CA85_47720</name>
</gene>
<dbReference type="PROSITE" id="PS50977">
    <property type="entry name" value="HTH_TETR_2"/>
    <property type="match status" value="1"/>
</dbReference>
<dbReference type="Gene3D" id="1.10.357.10">
    <property type="entry name" value="Tetracycline Repressor, domain 2"/>
    <property type="match status" value="1"/>
</dbReference>
<dbReference type="InterPro" id="IPR050109">
    <property type="entry name" value="HTH-type_TetR-like_transc_reg"/>
</dbReference>
<dbReference type="SUPFAM" id="SSF48498">
    <property type="entry name" value="Tetracyclin repressor-like, C-terminal domain"/>
    <property type="match status" value="1"/>
</dbReference>
<dbReference type="Proteomes" id="UP000318053">
    <property type="component" value="Unassembled WGS sequence"/>
</dbReference>
<feature type="region of interest" description="Disordered" evidence="3">
    <location>
        <begin position="243"/>
        <end position="265"/>
    </location>
</feature>
<evidence type="ECO:0000256" key="2">
    <source>
        <dbReference type="PROSITE-ProRule" id="PRU00335"/>
    </source>
</evidence>
<feature type="region of interest" description="Disordered" evidence="3">
    <location>
        <begin position="1"/>
        <end position="20"/>
    </location>
</feature>
<proteinExistence type="predicted"/>
<dbReference type="RefSeq" id="WP_146393577.1">
    <property type="nucleotide sequence ID" value="NZ_SJPK01000021.1"/>
</dbReference>
<sequence length="265" mass="29334">MSRSIQSHAPPPDRGPAASDPADRLIAAAVPVFAQRGYDRATVREIAKQADVNVAAVSYYYGDKMGLYRAVVASIREQRQREFPTPAFGETPPRETLTRIVQTLLSRMLAGDEEGFEAMLMMREMQSPTPVLGVLIREYFQPLFVVLCQTIEELLKPDPALENTAISLDSGDSAQDGDVVTQLALGVVSQCLYYRIGRPVYQQLIAAETLTKHYDAQSLCRHITASTLAACGHFDILQERDRLEPIPPHSNDGRTHIESDGPDEH</sequence>
<feature type="compositionally biased region" description="Basic and acidic residues" evidence="3">
    <location>
        <begin position="251"/>
        <end position="265"/>
    </location>
</feature>
<dbReference type="Pfam" id="PF00440">
    <property type="entry name" value="TetR_N"/>
    <property type="match status" value="1"/>
</dbReference>